<reference evidence="1 2" key="1">
    <citation type="submission" date="2020-08" db="EMBL/GenBank/DDBJ databases">
        <title>Croceimicrobium hydrocarbonivorans gen. nov., sp. nov., a novel marine bacterium isolated from a bacterial consortium that degrades polyethylene terephthalate.</title>
        <authorList>
            <person name="Liu R."/>
        </authorList>
    </citation>
    <scope>NUCLEOTIDE SEQUENCE [LARGE SCALE GENOMIC DNA]</scope>
    <source>
        <strain evidence="1 2">A20-9</strain>
    </source>
</reference>
<proteinExistence type="predicted"/>
<dbReference type="KEGG" id="chyd:H4K34_02020"/>
<keyword evidence="2" id="KW-1185">Reference proteome</keyword>
<evidence type="ECO:0000313" key="2">
    <source>
        <dbReference type="Proteomes" id="UP000516305"/>
    </source>
</evidence>
<dbReference type="AlphaFoldDB" id="A0A7H0VFZ5"/>
<protein>
    <submittedName>
        <fullName evidence="1">Uncharacterized protein</fullName>
    </submittedName>
</protein>
<evidence type="ECO:0000313" key="1">
    <source>
        <dbReference type="EMBL" id="QNR24643.1"/>
    </source>
</evidence>
<organism evidence="1 2">
    <name type="scientific">Croceimicrobium hydrocarbonivorans</name>
    <dbReference type="NCBI Taxonomy" id="2761580"/>
    <lineage>
        <taxon>Bacteria</taxon>
        <taxon>Pseudomonadati</taxon>
        <taxon>Bacteroidota</taxon>
        <taxon>Flavobacteriia</taxon>
        <taxon>Flavobacteriales</taxon>
        <taxon>Owenweeksiaceae</taxon>
        <taxon>Croceimicrobium</taxon>
    </lineage>
</organism>
<sequence>MKILRTLSVLSLALLLNGCGNLRIKAYQTYQAPADVKNLVVTGFYIAPPQLPTVPAGDADAFNKKVEALSEKINASLATNSDRYYNTLAEGLQMQLNLNTIAGADMAKKPRFDRVKQKEERELLKVTGNPKFPTVYLSEEAVQFLELENGDVKTFIEESPRLRSAVRNVTKATECELLAIGYARLVIDKVTTYGAKANLRLLADIYLFDEKGELVGHTYGETEPHTFTGEYLGDFNDVLASYTSLQAEMLTALTLVEEEKVDED</sequence>
<name>A0A7H0VFZ5_9FLAO</name>
<dbReference type="EMBL" id="CP060139">
    <property type="protein sequence ID" value="QNR24643.1"/>
    <property type="molecule type" value="Genomic_DNA"/>
</dbReference>
<dbReference type="RefSeq" id="WP_210759171.1">
    <property type="nucleotide sequence ID" value="NZ_CP060139.1"/>
</dbReference>
<gene>
    <name evidence="1" type="ORF">H4K34_02020</name>
</gene>
<accession>A0A7H0VFZ5</accession>
<dbReference type="Proteomes" id="UP000516305">
    <property type="component" value="Chromosome"/>
</dbReference>